<sequence length="283" mass="31804">MRILLTGANGFLASRLCIALKKHEVMGLTRGQMDFTDCNEVENRVKELCPDIIIHCGAVSDIGACEKEPELSYKVNVLGTENIAKVCGKYGVKLIFCSSDQVYLGHAGTSPHSEEESLCPPHVYGKQKLEAERKCLELNENSVILRLSWMYDKEMRIDAEHSSLVTNVLKAVREGAEIRYPVFDFRSITNVWEVAYNVEKAFDLFPGIYNFGSENDLCTCDVVRHILGLRNISEAKAEEDRKSFADNPRNLRMDISKIQNCGIDFLSTAAGLKEALKDMKELE</sequence>
<dbReference type="GO" id="GO:0008831">
    <property type="term" value="F:dTDP-4-dehydrorhamnose reductase activity"/>
    <property type="evidence" value="ECO:0007669"/>
    <property type="project" value="UniProtKB-EC"/>
</dbReference>
<dbReference type="STRING" id="1469948.GCA_000732725_00613"/>
<accession>A0A4V2QBC6</accession>
<dbReference type="PANTHER" id="PTHR10491">
    <property type="entry name" value="DTDP-4-DEHYDRORHAMNOSE REDUCTASE"/>
    <property type="match status" value="1"/>
</dbReference>
<dbReference type="InterPro" id="IPR036291">
    <property type="entry name" value="NAD(P)-bd_dom_sf"/>
</dbReference>
<dbReference type="AlphaFoldDB" id="A0A4V2QBC6"/>
<evidence type="ECO:0000256" key="2">
    <source>
        <dbReference type="RuleBase" id="RU364082"/>
    </source>
</evidence>
<keyword evidence="5" id="KW-1185">Reference proteome</keyword>
<gene>
    <name evidence="4" type="ORF">EDD76_11326</name>
</gene>
<evidence type="ECO:0000256" key="1">
    <source>
        <dbReference type="ARBA" id="ARBA00010944"/>
    </source>
</evidence>
<dbReference type="RefSeq" id="WP_031389374.1">
    <property type="nucleotide sequence ID" value="NZ_JPNB01000001.1"/>
</dbReference>
<comment type="pathway">
    <text evidence="2">Carbohydrate biosynthesis; dTDP-L-rhamnose biosynthesis.</text>
</comment>
<keyword evidence="2" id="KW-0560">Oxidoreductase</keyword>
<dbReference type="SUPFAM" id="SSF51735">
    <property type="entry name" value="NAD(P)-binding Rossmann-fold domains"/>
    <property type="match status" value="1"/>
</dbReference>
<feature type="domain" description="RmlD-like substrate binding" evidence="3">
    <location>
        <begin position="1"/>
        <end position="279"/>
    </location>
</feature>
<comment type="function">
    <text evidence="2">Catalyzes the reduction of dTDP-6-deoxy-L-lyxo-4-hexulose to yield dTDP-L-rhamnose.</text>
</comment>
<evidence type="ECO:0000313" key="4">
    <source>
        <dbReference type="EMBL" id="TCL55892.1"/>
    </source>
</evidence>
<comment type="caution">
    <text evidence="4">The sequence shown here is derived from an EMBL/GenBank/DDBJ whole genome shotgun (WGS) entry which is preliminary data.</text>
</comment>
<dbReference type="GO" id="GO:0019305">
    <property type="term" value="P:dTDP-rhamnose biosynthetic process"/>
    <property type="evidence" value="ECO:0007669"/>
    <property type="project" value="UniProtKB-UniPathway"/>
</dbReference>
<reference evidence="4 5" key="1">
    <citation type="submission" date="2019-03" db="EMBL/GenBank/DDBJ databases">
        <title>Genomic Encyclopedia of Type Strains, Phase IV (KMG-IV): sequencing the most valuable type-strain genomes for metagenomic binning, comparative biology and taxonomic classification.</title>
        <authorList>
            <person name="Goeker M."/>
        </authorList>
    </citation>
    <scope>NUCLEOTIDE SEQUENCE [LARGE SCALE GENOMIC DNA]</scope>
    <source>
        <strain evidence="4 5">DSM 100556</strain>
    </source>
</reference>
<dbReference type="UniPathway" id="UPA00124"/>
<dbReference type="InterPro" id="IPR005913">
    <property type="entry name" value="dTDP_dehydrorham_reduct"/>
</dbReference>
<dbReference type="Proteomes" id="UP000295718">
    <property type="component" value="Unassembled WGS sequence"/>
</dbReference>
<organism evidence="4 5">
    <name type="scientific">Kineothrix alysoides</name>
    <dbReference type="NCBI Taxonomy" id="1469948"/>
    <lineage>
        <taxon>Bacteria</taxon>
        <taxon>Bacillati</taxon>
        <taxon>Bacillota</taxon>
        <taxon>Clostridia</taxon>
        <taxon>Lachnospirales</taxon>
        <taxon>Lachnospiraceae</taxon>
        <taxon>Kineothrix</taxon>
    </lineage>
</organism>
<dbReference type="OrthoDB" id="9808602at2"/>
<evidence type="ECO:0000313" key="5">
    <source>
        <dbReference type="Proteomes" id="UP000295718"/>
    </source>
</evidence>
<name>A0A4V2QBC6_9FIRM</name>
<dbReference type="InterPro" id="IPR029903">
    <property type="entry name" value="RmlD-like-bd"/>
</dbReference>
<evidence type="ECO:0000259" key="3">
    <source>
        <dbReference type="Pfam" id="PF04321"/>
    </source>
</evidence>
<comment type="similarity">
    <text evidence="1 2">Belongs to the dTDP-4-dehydrorhamnose reductase family.</text>
</comment>
<proteinExistence type="inferred from homology"/>
<dbReference type="EC" id="1.1.1.133" evidence="2"/>
<dbReference type="PANTHER" id="PTHR10491:SF4">
    <property type="entry name" value="METHIONINE ADENOSYLTRANSFERASE 2 SUBUNIT BETA"/>
    <property type="match status" value="1"/>
</dbReference>
<dbReference type="EMBL" id="SLUO01000013">
    <property type="protein sequence ID" value="TCL55892.1"/>
    <property type="molecule type" value="Genomic_DNA"/>
</dbReference>
<dbReference type="Pfam" id="PF04321">
    <property type="entry name" value="RmlD_sub_bind"/>
    <property type="match status" value="1"/>
</dbReference>
<dbReference type="Gene3D" id="3.40.50.720">
    <property type="entry name" value="NAD(P)-binding Rossmann-like Domain"/>
    <property type="match status" value="1"/>
</dbReference>
<protein>
    <recommendedName>
        <fullName evidence="2">dTDP-4-dehydrorhamnose reductase</fullName>
        <ecNumber evidence="2">1.1.1.133</ecNumber>
    </recommendedName>
</protein>
<keyword evidence="2" id="KW-0521">NADP</keyword>